<dbReference type="AlphaFoldDB" id="A0A2T7P7Y0"/>
<dbReference type="GO" id="GO:0005615">
    <property type="term" value="C:extracellular space"/>
    <property type="evidence" value="ECO:0007669"/>
    <property type="project" value="TreeGrafter"/>
</dbReference>
<keyword evidence="3" id="KW-1185">Reference proteome</keyword>
<dbReference type="InterPro" id="IPR051077">
    <property type="entry name" value="Ca-dependent_lectin"/>
</dbReference>
<name>A0A2T7P7Y0_POMCA</name>
<protein>
    <recommendedName>
        <fullName evidence="4">Short-chain collagen C4-like</fullName>
    </recommendedName>
</protein>
<gene>
    <name evidence="2" type="ORF">C0Q70_08786</name>
</gene>
<organism evidence="2 3">
    <name type="scientific">Pomacea canaliculata</name>
    <name type="common">Golden apple snail</name>
    <dbReference type="NCBI Taxonomy" id="400727"/>
    <lineage>
        <taxon>Eukaryota</taxon>
        <taxon>Metazoa</taxon>
        <taxon>Spiralia</taxon>
        <taxon>Lophotrochozoa</taxon>
        <taxon>Mollusca</taxon>
        <taxon>Gastropoda</taxon>
        <taxon>Caenogastropoda</taxon>
        <taxon>Architaenioglossa</taxon>
        <taxon>Ampullarioidea</taxon>
        <taxon>Ampullariidae</taxon>
        <taxon>Pomacea</taxon>
    </lineage>
</organism>
<evidence type="ECO:0008006" key="4">
    <source>
        <dbReference type="Google" id="ProtNLM"/>
    </source>
</evidence>
<feature type="chain" id="PRO_5015434147" description="Short-chain collagen C4-like" evidence="1">
    <location>
        <begin position="19"/>
        <end position="487"/>
    </location>
</feature>
<dbReference type="EMBL" id="PZQS01000005">
    <property type="protein sequence ID" value="PVD29535.1"/>
    <property type="molecule type" value="Genomic_DNA"/>
</dbReference>
<evidence type="ECO:0000313" key="2">
    <source>
        <dbReference type="EMBL" id="PVD29535.1"/>
    </source>
</evidence>
<comment type="caution">
    <text evidence="2">The sequence shown here is derived from an EMBL/GenBank/DDBJ whole genome shotgun (WGS) entry which is preliminary data.</text>
</comment>
<evidence type="ECO:0000313" key="3">
    <source>
        <dbReference type="Proteomes" id="UP000245119"/>
    </source>
</evidence>
<dbReference type="PANTHER" id="PTHR24024:SF18">
    <property type="entry name" value="SHORT-CHAIN COLLAGEN C4-LIKE"/>
    <property type="match status" value="1"/>
</dbReference>
<sequence>MATCVVLLLTVVAGVVVADDNQQTVTDAALAYRIEALEDIVRQQAKVIDDLASGLQRALTGLEACSPLKNTFPLVDTADKIEGTGLLQEQLTGNSALHAVFVRSDINDPLVPVVTQLTERVNEVSASLQALKNEVTEASTSVFVHWGSSTCPGSSVLVYSGVVGGSNYNETGGAANYLCLPLSNITLFDYTNYHTAHLYGGEYQTEDIHGDKDPLCAVCRSSRATNVMIPATFYCPDGWTSEYSGWLMTGYYDLESASEFICVSFEKEERQGSGVNNNGKLLFYTATVCGSLPCPPYFGGKRVTCVDLRNKVASSSTSLYVRWGSSKCPGTAVVVYSGIIGGSSYDETGGAANYLCLPLSNLALAARRSNKNAYLFGAEYETQDQHHDKDALCTVCQSTHPTTVMIPARSDCPLGWTMEYSGWLMGGYLYDAAASEFVCVDGEMAARDASGRDDDGKLLFYTVTVCGSLPCSPYTHDKNVMCVVCSK</sequence>
<accession>A0A2T7P7Y0</accession>
<dbReference type="OrthoDB" id="6086925at2759"/>
<reference evidence="2 3" key="1">
    <citation type="submission" date="2018-04" db="EMBL/GenBank/DDBJ databases">
        <title>The genome of golden apple snail Pomacea canaliculata provides insight into stress tolerance and invasive adaptation.</title>
        <authorList>
            <person name="Liu C."/>
            <person name="Liu B."/>
            <person name="Ren Y."/>
            <person name="Zhang Y."/>
            <person name="Wang H."/>
            <person name="Li S."/>
            <person name="Jiang F."/>
            <person name="Yin L."/>
            <person name="Zhang G."/>
            <person name="Qian W."/>
            <person name="Fan W."/>
        </authorList>
    </citation>
    <scope>NUCLEOTIDE SEQUENCE [LARGE SCALE GENOMIC DNA]</scope>
    <source>
        <strain evidence="2">SZHN2017</strain>
        <tissue evidence="2">Muscle</tissue>
    </source>
</reference>
<keyword evidence="1" id="KW-0732">Signal</keyword>
<feature type="signal peptide" evidence="1">
    <location>
        <begin position="1"/>
        <end position="18"/>
    </location>
</feature>
<evidence type="ECO:0000256" key="1">
    <source>
        <dbReference type="SAM" id="SignalP"/>
    </source>
</evidence>
<dbReference type="PANTHER" id="PTHR24024">
    <property type="entry name" value="PULMONARY SURFACTANT-ASSOCIATED PROTEIN A"/>
    <property type="match status" value="1"/>
</dbReference>
<proteinExistence type="predicted"/>
<dbReference type="Proteomes" id="UP000245119">
    <property type="component" value="Linkage Group LG5"/>
</dbReference>